<evidence type="ECO:0000313" key="2">
    <source>
        <dbReference type="Proteomes" id="UP000094802"/>
    </source>
</evidence>
<evidence type="ECO:0000313" key="1">
    <source>
        <dbReference type="EMBL" id="OEF94494.1"/>
    </source>
</evidence>
<dbReference type="OrthoDB" id="9814995at2"/>
<accession>A0A1E5FVR4</accession>
<name>A0A1E5FVR4_VIBSP</name>
<sequence length="276" mass="31165">MRLTNVSNDDTEILALIRDLYAADTHGVLTEVKDTSTPALNTAFIVIRDFYETHGRLPSGADDAPIHEIVLSSKLSEIFNNDTRRFAVKNLDIHGLLEQVQEPVPEGNDDEILLEHAEAMDGFDTIDDVINSPLFSDIFGNDGQENGLFDTSFVDAHKRKSAEDIGSRTECAGFDVEFKHLFDSMKVKLSMNLIHKIRIVEDGIRQNEVKSGAWFIINDQMMYIANVSEEEHRREHGRIERRVRVIIDNGQESNILMRSVTKMAHADPKAVKFARG</sequence>
<proteinExistence type="predicted"/>
<dbReference type="Proteomes" id="UP000094802">
    <property type="component" value="Unassembled WGS sequence"/>
</dbReference>
<dbReference type="RefSeq" id="WP_019823158.1">
    <property type="nucleotide sequence ID" value="NZ_AJZD02000055.1"/>
</dbReference>
<dbReference type="EMBL" id="AJZD02000055">
    <property type="protein sequence ID" value="OEF94494.1"/>
    <property type="molecule type" value="Genomic_DNA"/>
</dbReference>
<comment type="caution">
    <text evidence="1">The sequence shown here is derived from an EMBL/GenBank/DDBJ whole genome shotgun (WGS) entry which is preliminary data.</text>
</comment>
<protein>
    <submittedName>
        <fullName evidence="1">Uncharacterized protein</fullName>
    </submittedName>
</protein>
<gene>
    <name evidence="1" type="ORF">A142_17020</name>
</gene>
<reference evidence="1 2" key="1">
    <citation type="journal article" date="2012" name="Science">
        <title>Ecological populations of bacteria act as socially cohesive units of antibiotic production and resistance.</title>
        <authorList>
            <person name="Cordero O.X."/>
            <person name="Wildschutte H."/>
            <person name="Kirkup B."/>
            <person name="Proehl S."/>
            <person name="Ngo L."/>
            <person name="Hussain F."/>
            <person name="Le Roux F."/>
            <person name="Mincer T."/>
            <person name="Polz M.F."/>
        </authorList>
    </citation>
    <scope>NUCLEOTIDE SEQUENCE [LARGE SCALE GENOMIC DNA]</scope>
    <source>
        <strain evidence="1 2">12E03</strain>
    </source>
</reference>
<organism evidence="1 2">
    <name type="scientific">Vibrio splendidus 12E03</name>
    <dbReference type="NCBI Taxonomy" id="1191305"/>
    <lineage>
        <taxon>Bacteria</taxon>
        <taxon>Pseudomonadati</taxon>
        <taxon>Pseudomonadota</taxon>
        <taxon>Gammaproteobacteria</taxon>
        <taxon>Vibrionales</taxon>
        <taxon>Vibrionaceae</taxon>
        <taxon>Vibrio</taxon>
    </lineage>
</organism>
<dbReference type="AlphaFoldDB" id="A0A1E5FVR4"/>